<organism evidence="2 3">
    <name type="scientific">Pectobacterium cacticida</name>
    <dbReference type="NCBI Taxonomy" id="69221"/>
    <lineage>
        <taxon>Bacteria</taxon>
        <taxon>Pseudomonadati</taxon>
        <taxon>Pseudomonadota</taxon>
        <taxon>Gammaproteobacteria</taxon>
        <taxon>Enterobacterales</taxon>
        <taxon>Pectobacteriaceae</taxon>
        <taxon>Pectobacterium</taxon>
    </lineage>
</organism>
<dbReference type="InterPro" id="IPR036388">
    <property type="entry name" value="WH-like_DNA-bd_sf"/>
</dbReference>
<dbReference type="InterPro" id="IPR000600">
    <property type="entry name" value="ROK"/>
</dbReference>
<dbReference type="EMBL" id="CP125967">
    <property type="protein sequence ID" value="WWO40020.1"/>
    <property type="molecule type" value="Genomic_DNA"/>
</dbReference>
<dbReference type="Pfam" id="PF00480">
    <property type="entry name" value="ROK"/>
    <property type="match status" value="1"/>
</dbReference>
<dbReference type="RefSeq" id="WP_264495999.1">
    <property type="nucleotide sequence ID" value="NZ_CP109947.1"/>
</dbReference>
<dbReference type="InterPro" id="IPR036390">
    <property type="entry name" value="WH_DNA-bd_sf"/>
</dbReference>
<dbReference type="InterPro" id="IPR043129">
    <property type="entry name" value="ATPase_NBD"/>
</dbReference>
<dbReference type="SUPFAM" id="SSF53067">
    <property type="entry name" value="Actin-like ATPase domain"/>
    <property type="match status" value="1"/>
</dbReference>
<dbReference type="Gene3D" id="3.30.420.40">
    <property type="match status" value="2"/>
</dbReference>
<evidence type="ECO:0000313" key="2">
    <source>
        <dbReference type="EMBL" id="WWO40020.1"/>
    </source>
</evidence>
<protein>
    <submittedName>
        <fullName evidence="2">ROK family protein</fullName>
    </submittedName>
</protein>
<dbReference type="PANTHER" id="PTHR18964">
    <property type="entry name" value="ROK (REPRESSOR, ORF, KINASE) FAMILY"/>
    <property type="match status" value="1"/>
</dbReference>
<dbReference type="Gene3D" id="1.10.10.10">
    <property type="entry name" value="Winged helix-like DNA-binding domain superfamily/Winged helix DNA-binding domain"/>
    <property type="match status" value="1"/>
</dbReference>
<keyword evidence="3" id="KW-1185">Reference proteome</keyword>
<dbReference type="SUPFAM" id="SSF46785">
    <property type="entry name" value="Winged helix' DNA-binding domain"/>
    <property type="match status" value="1"/>
</dbReference>
<evidence type="ECO:0000313" key="3">
    <source>
        <dbReference type="Proteomes" id="UP001379444"/>
    </source>
</evidence>
<gene>
    <name evidence="2" type="ORF">QNA12_08725</name>
</gene>
<dbReference type="PANTHER" id="PTHR18964:SF149">
    <property type="entry name" value="BIFUNCTIONAL UDP-N-ACETYLGLUCOSAMINE 2-EPIMERASE_N-ACETYLMANNOSAMINE KINASE"/>
    <property type="match status" value="1"/>
</dbReference>
<dbReference type="Proteomes" id="UP001379444">
    <property type="component" value="Chromosome"/>
</dbReference>
<comment type="similarity">
    <text evidence="1">Belongs to the ROK (NagC/XylR) family.</text>
</comment>
<proteinExistence type="inferred from homology"/>
<name>A0ABZ2GE66_9GAMM</name>
<accession>A0ABZ2GE66</accession>
<sequence length="396" mass="41530">MNTGNEPALTEVAQAVFACLLGLGEATRKQLAEGTGFSFPSVTVALAELAASNYVCELRREQGARGRATIVYGVSEDAGWVLGVDIGSTQISYVGRALNGKCVGSGSIKRNNSLEHPGALAGGLLARAAALVALDAAPLAVTVAVNKEVPRQLSHPHRPRSPALDIAETFVASCGLPSNTPFILENNVNCATVAEFQQGLMRGHDDAAYMQIGVGIGLGFFADGMLIRGGHGYSGELAQIPISWSHARVSDPDAIEQRYGSSGLMERAAECFLKNDTSPPASPEALFALGATGHALAQALMLEHSVALGRIAATAATILDPSIFVLGGGLSRNPVFAQMIADEFTKRNKETRIEISQMGSDATVEGACFLARDFAMVQLVSRYHRAICARPTLLPG</sequence>
<evidence type="ECO:0000256" key="1">
    <source>
        <dbReference type="ARBA" id="ARBA00006479"/>
    </source>
</evidence>
<reference evidence="2 3" key="1">
    <citation type="journal article" date="2024" name="Front. Plant Sci.">
        <title>Comprehensive phenomic and genomic studies of the species, Pectobacterium cacticida and proposal for reclassification as Alcorniella cacticida comb. nov.</title>
        <authorList>
            <person name="Jonca J."/>
            <person name="Pirhonen M."/>
            <person name="Waleron M.M."/>
            <person name="Gawor J."/>
            <person name="Mrozik A."/>
            <person name="Smoktunowicz M."/>
            <person name="Waleron K."/>
            <person name="Waleron M."/>
        </authorList>
    </citation>
    <scope>NUCLEOTIDE SEQUENCE [LARGE SCALE GENOMIC DNA]</scope>
    <source>
        <strain evidence="2 3">DPMP6</strain>
    </source>
</reference>